<dbReference type="EMBL" id="JACCJZ010000013">
    <property type="protein sequence ID" value="NYZ62249.1"/>
    <property type="molecule type" value="Genomic_DNA"/>
</dbReference>
<comment type="caution">
    <text evidence="1">The sequence shown here is derived from an EMBL/GenBank/DDBJ whole genome shotgun (WGS) entry which is preliminary data.</text>
</comment>
<organism evidence="1 2">
    <name type="scientific">Luteimonas deserti</name>
    <dbReference type="NCBI Taxonomy" id="2752306"/>
    <lineage>
        <taxon>Bacteria</taxon>
        <taxon>Pseudomonadati</taxon>
        <taxon>Pseudomonadota</taxon>
        <taxon>Gammaproteobacteria</taxon>
        <taxon>Lysobacterales</taxon>
        <taxon>Lysobacteraceae</taxon>
        <taxon>Luteimonas</taxon>
    </lineage>
</organism>
<dbReference type="SUPFAM" id="SSF54523">
    <property type="entry name" value="Pili subunits"/>
    <property type="match status" value="1"/>
</dbReference>
<dbReference type="NCBIfam" id="TIGR02532">
    <property type="entry name" value="IV_pilin_GFxxxE"/>
    <property type="match status" value="1"/>
</dbReference>
<dbReference type="AlphaFoldDB" id="A0A7Z0QQC4"/>
<evidence type="ECO:0000313" key="2">
    <source>
        <dbReference type="Proteomes" id="UP000589896"/>
    </source>
</evidence>
<protein>
    <submittedName>
        <fullName evidence="1">Prepilin-type N-terminal cleavage/methylation domain-containing protein</fullName>
    </submittedName>
</protein>
<reference evidence="1 2" key="1">
    <citation type="submission" date="2020-07" db="EMBL/GenBank/DDBJ databases">
        <title>isolation of Luteimonas sp. SJ-16.</title>
        <authorList>
            <person name="Huang X.-X."/>
            <person name="Xu L."/>
            <person name="Sun J.-Q."/>
        </authorList>
    </citation>
    <scope>NUCLEOTIDE SEQUENCE [LARGE SCALE GENOMIC DNA]</scope>
    <source>
        <strain evidence="1 2">SJ-16</strain>
    </source>
</reference>
<evidence type="ECO:0000313" key="1">
    <source>
        <dbReference type="EMBL" id="NYZ62249.1"/>
    </source>
</evidence>
<proteinExistence type="predicted"/>
<dbReference type="PROSITE" id="PS00409">
    <property type="entry name" value="PROKAR_NTER_METHYL"/>
    <property type="match status" value="1"/>
</dbReference>
<keyword evidence="2" id="KW-1185">Reference proteome</keyword>
<dbReference type="RefSeq" id="WP_180544477.1">
    <property type="nucleotide sequence ID" value="NZ_JACCJZ010000013.1"/>
</dbReference>
<dbReference type="Pfam" id="PF07963">
    <property type="entry name" value="N_methyl"/>
    <property type="match status" value="1"/>
</dbReference>
<dbReference type="InterPro" id="IPR012902">
    <property type="entry name" value="N_methyl_site"/>
</dbReference>
<accession>A0A7Z0QQC4</accession>
<dbReference type="Proteomes" id="UP000589896">
    <property type="component" value="Unassembled WGS sequence"/>
</dbReference>
<gene>
    <name evidence="1" type="ORF">H0E82_05675</name>
</gene>
<name>A0A7Z0QQC4_9GAMM</name>
<dbReference type="InterPro" id="IPR045584">
    <property type="entry name" value="Pilin-like"/>
</dbReference>
<sequence>MPTSASFRTRKPVRGYTLLEMLVVVAVLALATSLVAPAGYRMTQSWRESTRVDQVMQAMSALPLRARDLGRDLQIPDPRDPVQRPPFELPEGWRIEMSTPLLVRANGACSEAAGTLFTEHQMLGFRVEAPFCRVRRLAADES</sequence>